<sequence>MFIIFDSYVSSFYHIIGYALVTGAIKYYILSKYFKEKQLKREIPVRAKRYTIKAQLNPPEVTPELTIQRQCQMKPNKTTPKANTEIICKSSNIEAQFSPLAKSNSRIVKHNREFKQKTAPIVHSVVVYKICVALKLEAQLSPMKTRCTPIVHMLQKTKTKKDIPKVHSIFIYKICKALDLKAVLASPLK</sequence>
<gene>
    <name evidence="2" type="ORF">NPIL_248971</name>
</gene>
<feature type="transmembrane region" description="Helical" evidence="1">
    <location>
        <begin position="12"/>
        <end position="30"/>
    </location>
</feature>
<reference evidence="2" key="1">
    <citation type="submission" date="2020-08" db="EMBL/GenBank/DDBJ databases">
        <title>Multicomponent nature underlies the extraordinary mechanical properties of spider dragline silk.</title>
        <authorList>
            <person name="Kono N."/>
            <person name="Nakamura H."/>
            <person name="Mori M."/>
            <person name="Yoshida Y."/>
            <person name="Ohtoshi R."/>
            <person name="Malay A.D."/>
            <person name="Moran D.A.P."/>
            <person name="Tomita M."/>
            <person name="Numata K."/>
            <person name="Arakawa K."/>
        </authorList>
    </citation>
    <scope>NUCLEOTIDE SEQUENCE</scope>
</reference>
<protein>
    <recommendedName>
        <fullName evidence="4">Transmembrane protein</fullName>
    </recommendedName>
</protein>
<keyword evidence="3" id="KW-1185">Reference proteome</keyword>
<evidence type="ECO:0000313" key="2">
    <source>
        <dbReference type="EMBL" id="GFT54583.1"/>
    </source>
</evidence>
<accession>A0A8X6P6Y0</accession>
<proteinExistence type="predicted"/>
<dbReference type="EMBL" id="BMAW01017560">
    <property type="protein sequence ID" value="GFT54583.1"/>
    <property type="molecule type" value="Genomic_DNA"/>
</dbReference>
<keyword evidence="1" id="KW-1133">Transmembrane helix</keyword>
<keyword evidence="1" id="KW-0812">Transmembrane</keyword>
<evidence type="ECO:0000256" key="1">
    <source>
        <dbReference type="SAM" id="Phobius"/>
    </source>
</evidence>
<comment type="caution">
    <text evidence="2">The sequence shown here is derived from an EMBL/GenBank/DDBJ whole genome shotgun (WGS) entry which is preliminary data.</text>
</comment>
<dbReference type="AlphaFoldDB" id="A0A8X6P6Y0"/>
<evidence type="ECO:0008006" key="4">
    <source>
        <dbReference type="Google" id="ProtNLM"/>
    </source>
</evidence>
<dbReference type="Proteomes" id="UP000887013">
    <property type="component" value="Unassembled WGS sequence"/>
</dbReference>
<organism evidence="2 3">
    <name type="scientific">Nephila pilipes</name>
    <name type="common">Giant wood spider</name>
    <name type="synonym">Nephila maculata</name>
    <dbReference type="NCBI Taxonomy" id="299642"/>
    <lineage>
        <taxon>Eukaryota</taxon>
        <taxon>Metazoa</taxon>
        <taxon>Ecdysozoa</taxon>
        <taxon>Arthropoda</taxon>
        <taxon>Chelicerata</taxon>
        <taxon>Arachnida</taxon>
        <taxon>Araneae</taxon>
        <taxon>Araneomorphae</taxon>
        <taxon>Entelegynae</taxon>
        <taxon>Araneoidea</taxon>
        <taxon>Nephilidae</taxon>
        <taxon>Nephila</taxon>
    </lineage>
</organism>
<evidence type="ECO:0000313" key="3">
    <source>
        <dbReference type="Proteomes" id="UP000887013"/>
    </source>
</evidence>
<keyword evidence="1" id="KW-0472">Membrane</keyword>
<name>A0A8X6P6Y0_NEPPI</name>